<feature type="compositionally biased region" description="Low complexity" evidence="1">
    <location>
        <begin position="103"/>
        <end position="112"/>
    </location>
</feature>
<reference evidence="2" key="2">
    <citation type="submission" date="2023-06" db="EMBL/GenBank/DDBJ databases">
        <authorList>
            <consortium name="Lawrence Berkeley National Laboratory"/>
            <person name="Haridas S."/>
            <person name="Hensen N."/>
            <person name="Bonometti L."/>
            <person name="Westerberg I."/>
            <person name="Brannstrom I.O."/>
            <person name="Guillou S."/>
            <person name="Cros-Aarteil S."/>
            <person name="Calhoun S."/>
            <person name="Kuo A."/>
            <person name="Mondo S."/>
            <person name="Pangilinan J."/>
            <person name="Riley R."/>
            <person name="LaButti K."/>
            <person name="Andreopoulos B."/>
            <person name="Lipzen A."/>
            <person name="Chen C."/>
            <person name="Yanf M."/>
            <person name="Daum C."/>
            <person name="Ng V."/>
            <person name="Clum A."/>
            <person name="Steindorff A."/>
            <person name="Ohm R."/>
            <person name="Martin F."/>
            <person name="Silar P."/>
            <person name="Natvig D."/>
            <person name="Lalanne C."/>
            <person name="Gautier V."/>
            <person name="Ament-velasquez S.L."/>
            <person name="Kruys A."/>
            <person name="Hutchinson M.I."/>
            <person name="Powell A.J."/>
            <person name="Barry K."/>
            <person name="Miller A.N."/>
            <person name="Grigoriev I.V."/>
            <person name="Debuchy R."/>
            <person name="Gladieux P."/>
            <person name="Thoren M.H."/>
            <person name="Johannesson H."/>
        </authorList>
    </citation>
    <scope>NUCLEOTIDE SEQUENCE</scope>
    <source>
        <strain evidence="2">CBS 232.78</strain>
    </source>
</reference>
<gene>
    <name evidence="2" type="ORF">B0H63DRAFT_458001</name>
</gene>
<feature type="compositionally biased region" description="Basic and acidic residues" evidence="1">
    <location>
        <begin position="113"/>
        <end position="187"/>
    </location>
</feature>
<name>A0AAE0P4T4_9PEZI</name>
<protein>
    <submittedName>
        <fullName evidence="2">Uncharacterized protein</fullName>
    </submittedName>
</protein>
<dbReference type="EMBL" id="JAULSW010000001">
    <property type="protein sequence ID" value="KAK3393344.1"/>
    <property type="molecule type" value="Genomic_DNA"/>
</dbReference>
<dbReference type="AlphaFoldDB" id="A0AAE0P4T4"/>
<feature type="region of interest" description="Disordered" evidence="1">
    <location>
        <begin position="275"/>
        <end position="311"/>
    </location>
</feature>
<sequence>MGVPVALATIAATGSIVTSIKSGWELRRMVKKKAAEKVAEEEAPRIFNRLRRAYNDRLMTSAEYVQWYEKWLVAKVERDLPALHRIRAHLRIIEQNPPKSRSSRSSSMSSSSRFREESRGRDHQDRYRDESRGRRSYRSGDSDSRSRASDRSRDSYGSRESDRSRDYFDHRYGRDESESRGRVEAAHRERRHSSSFSYNGDGAPYYQQHDLPWPPSGGNLEYFPEPGARVGAHPDQFIRLQKQATASYPRPPVAMATGYSEAALKYKPPTRAATVHFETGRERKSSRYSGYESDGEDDWYDEKRESRGRKR</sequence>
<comment type="caution">
    <text evidence="2">The sequence shown here is derived from an EMBL/GenBank/DDBJ whole genome shotgun (WGS) entry which is preliminary data.</text>
</comment>
<evidence type="ECO:0000256" key="1">
    <source>
        <dbReference type="SAM" id="MobiDB-lite"/>
    </source>
</evidence>
<evidence type="ECO:0000313" key="2">
    <source>
        <dbReference type="EMBL" id="KAK3393344.1"/>
    </source>
</evidence>
<organism evidence="2 3">
    <name type="scientific">Podospora didyma</name>
    <dbReference type="NCBI Taxonomy" id="330526"/>
    <lineage>
        <taxon>Eukaryota</taxon>
        <taxon>Fungi</taxon>
        <taxon>Dikarya</taxon>
        <taxon>Ascomycota</taxon>
        <taxon>Pezizomycotina</taxon>
        <taxon>Sordariomycetes</taxon>
        <taxon>Sordariomycetidae</taxon>
        <taxon>Sordariales</taxon>
        <taxon>Podosporaceae</taxon>
        <taxon>Podospora</taxon>
    </lineage>
</organism>
<proteinExistence type="predicted"/>
<accession>A0AAE0P4T4</accession>
<keyword evidence="3" id="KW-1185">Reference proteome</keyword>
<evidence type="ECO:0000313" key="3">
    <source>
        <dbReference type="Proteomes" id="UP001285441"/>
    </source>
</evidence>
<reference evidence="2" key="1">
    <citation type="journal article" date="2023" name="Mol. Phylogenet. Evol.">
        <title>Genome-scale phylogeny and comparative genomics of the fungal order Sordariales.</title>
        <authorList>
            <person name="Hensen N."/>
            <person name="Bonometti L."/>
            <person name="Westerberg I."/>
            <person name="Brannstrom I.O."/>
            <person name="Guillou S."/>
            <person name="Cros-Aarteil S."/>
            <person name="Calhoun S."/>
            <person name="Haridas S."/>
            <person name="Kuo A."/>
            <person name="Mondo S."/>
            <person name="Pangilinan J."/>
            <person name="Riley R."/>
            <person name="LaButti K."/>
            <person name="Andreopoulos B."/>
            <person name="Lipzen A."/>
            <person name="Chen C."/>
            <person name="Yan M."/>
            <person name="Daum C."/>
            <person name="Ng V."/>
            <person name="Clum A."/>
            <person name="Steindorff A."/>
            <person name="Ohm R.A."/>
            <person name="Martin F."/>
            <person name="Silar P."/>
            <person name="Natvig D.O."/>
            <person name="Lalanne C."/>
            <person name="Gautier V."/>
            <person name="Ament-Velasquez S.L."/>
            <person name="Kruys A."/>
            <person name="Hutchinson M.I."/>
            <person name="Powell A.J."/>
            <person name="Barry K."/>
            <person name="Miller A.N."/>
            <person name="Grigoriev I.V."/>
            <person name="Debuchy R."/>
            <person name="Gladieux P."/>
            <person name="Hiltunen Thoren M."/>
            <person name="Johannesson H."/>
        </authorList>
    </citation>
    <scope>NUCLEOTIDE SEQUENCE</scope>
    <source>
        <strain evidence="2">CBS 232.78</strain>
    </source>
</reference>
<feature type="region of interest" description="Disordered" evidence="1">
    <location>
        <begin position="94"/>
        <end position="228"/>
    </location>
</feature>
<dbReference type="Proteomes" id="UP001285441">
    <property type="component" value="Unassembled WGS sequence"/>
</dbReference>